<dbReference type="RefSeq" id="WP_342741328.1">
    <property type="nucleotide sequence ID" value="NZ_FOYM01000013.1"/>
</dbReference>
<name>A0A1I6DLJ1_9FIRM</name>
<dbReference type="InterPro" id="IPR050194">
    <property type="entry name" value="Glycosyltransferase_grp1"/>
</dbReference>
<proteinExistence type="predicted"/>
<feature type="domain" description="Glycosyl transferase family 1" evidence="1">
    <location>
        <begin position="193"/>
        <end position="355"/>
    </location>
</feature>
<feature type="domain" description="Glycosyltransferase subfamily 4-like N-terminal" evidence="2">
    <location>
        <begin position="17"/>
        <end position="182"/>
    </location>
</feature>
<dbReference type="InterPro" id="IPR001296">
    <property type="entry name" value="Glyco_trans_1"/>
</dbReference>
<dbReference type="PANTHER" id="PTHR45947:SF3">
    <property type="entry name" value="SULFOQUINOVOSYL TRANSFERASE SQD2"/>
    <property type="match status" value="1"/>
</dbReference>
<dbReference type="Pfam" id="PF13439">
    <property type="entry name" value="Glyco_transf_4"/>
    <property type="match status" value="1"/>
</dbReference>
<protein>
    <submittedName>
        <fullName evidence="3">Glycosyltransferase involved in cell wall bisynthesis</fullName>
    </submittedName>
</protein>
<dbReference type="STRING" id="39060.SAMN05660706_11331"/>
<evidence type="ECO:0000259" key="2">
    <source>
        <dbReference type="Pfam" id="PF13439"/>
    </source>
</evidence>
<dbReference type="SUPFAM" id="SSF53756">
    <property type="entry name" value="UDP-Glycosyltransferase/glycogen phosphorylase"/>
    <property type="match status" value="1"/>
</dbReference>
<dbReference type="AlphaFoldDB" id="A0A1I6DLJ1"/>
<dbReference type="InterPro" id="IPR028098">
    <property type="entry name" value="Glyco_trans_4-like_N"/>
</dbReference>
<reference evidence="4" key="1">
    <citation type="submission" date="2016-10" db="EMBL/GenBank/DDBJ databases">
        <authorList>
            <person name="Varghese N."/>
            <person name="Submissions S."/>
        </authorList>
    </citation>
    <scope>NUCLEOTIDE SEQUENCE [LARGE SCALE GENOMIC DNA]</scope>
    <source>
        <strain evidence="4">DSM 3669</strain>
    </source>
</reference>
<dbReference type="GO" id="GO:0016757">
    <property type="term" value="F:glycosyltransferase activity"/>
    <property type="evidence" value="ECO:0007669"/>
    <property type="project" value="InterPro"/>
</dbReference>
<dbReference type="Gene3D" id="3.40.50.2000">
    <property type="entry name" value="Glycogen Phosphorylase B"/>
    <property type="match status" value="2"/>
</dbReference>
<organism evidence="3 4">
    <name type="scientific">Desulfoscipio geothermicus DSM 3669</name>
    <dbReference type="NCBI Taxonomy" id="1121426"/>
    <lineage>
        <taxon>Bacteria</taxon>
        <taxon>Bacillati</taxon>
        <taxon>Bacillota</taxon>
        <taxon>Clostridia</taxon>
        <taxon>Eubacteriales</taxon>
        <taxon>Desulfallaceae</taxon>
        <taxon>Desulfoscipio</taxon>
    </lineage>
</organism>
<evidence type="ECO:0000313" key="4">
    <source>
        <dbReference type="Proteomes" id="UP000199584"/>
    </source>
</evidence>
<dbReference type="Pfam" id="PF00534">
    <property type="entry name" value="Glycos_transf_1"/>
    <property type="match status" value="1"/>
</dbReference>
<accession>A0A1I6DLJ1</accession>
<keyword evidence="3" id="KW-0808">Transferase</keyword>
<dbReference type="PANTHER" id="PTHR45947">
    <property type="entry name" value="SULFOQUINOVOSYL TRANSFERASE SQD2"/>
    <property type="match status" value="1"/>
</dbReference>
<dbReference type="CDD" id="cd03817">
    <property type="entry name" value="GT4_UGDG-like"/>
    <property type="match status" value="1"/>
</dbReference>
<evidence type="ECO:0000313" key="3">
    <source>
        <dbReference type="EMBL" id="SFR06251.1"/>
    </source>
</evidence>
<sequence length="391" mass="44019">MGLKIGIFTDSYRPYTSGVVRSIETFSAELQAQGHEIYVFAPDYHNCPKEDKVYRFSSIPAPTNHEYTLAVPFSIRLRPTLKKLNLDIIHVHSPFLLGRLGARCARKMNIPLVFTFHTLYDQYVHYVPFGQNITKEITKKFCADFCNNCDLVIVPTQVIGKHLHNWGVKTEIAAIPTGIKIDDFRTRQRDWLHKRFDIDASCKILISVGRLGKEKNFTFVLQSFKQVSVSFPETRLVLVGNGPEKENLVSLAGELGINDKVIFTGTLAKEEIAKAYNSADIFVFASVTETQGLVIGEAKAAGLPVVAVKAFGTSEMVEDGIDGFLTDLNTEHFVDKISLLLRNENKLKLLGRNAATNAEKISSQNCANRLVRCYKEVIEKNKKNYSYQFRT</sequence>
<dbReference type="EMBL" id="FOYM01000013">
    <property type="protein sequence ID" value="SFR06251.1"/>
    <property type="molecule type" value="Genomic_DNA"/>
</dbReference>
<keyword evidence="4" id="KW-1185">Reference proteome</keyword>
<gene>
    <name evidence="3" type="ORF">SAMN05660706_11331</name>
</gene>
<dbReference type="Proteomes" id="UP000199584">
    <property type="component" value="Unassembled WGS sequence"/>
</dbReference>
<evidence type="ECO:0000259" key="1">
    <source>
        <dbReference type="Pfam" id="PF00534"/>
    </source>
</evidence>